<evidence type="ECO:0000256" key="2">
    <source>
        <dbReference type="ARBA" id="ARBA00005008"/>
    </source>
</evidence>
<evidence type="ECO:0000256" key="1">
    <source>
        <dbReference type="ARBA" id="ARBA00001947"/>
    </source>
</evidence>
<feature type="domain" description="VOC" evidence="12">
    <location>
        <begin position="1"/>
        <end position="139"/>
    </location>
</feature>
<dbReference type="OrthoDB" id="16820at2759"/>
<dbReference type="PANTHER" id="PTHR10374">
    <property type="entry name" value="LACTOYLGLUTATHIONE LYASE GLYOXALASE I"/>
    <property type="match status" value="1"/>
</dbReference>
<evidence type="ECO:0000256" key="8">
    <source>
        <dbReference type="ARBA" id="ARBA00030291"/>
    </source>
</evidence>
<dbReference type="NCBIfam" id="TIGR00068">
    <property type="entry name" value="glyox_I"/>
    <property type="match status" value="2"/>
</dbReference>
<dbReference type="InterPro" id="IPR018146">
    <property type="entry name" value="Glyoxalase_1_CS"/>
</dbReference>
<evidence type="ECO:0000256" key="11">
    <source>
        <dbReference type="ARBA" id="ARBA00033298"/>
    </source>
</evidence>
<dbReference type="InParanoid" id="A0A0H2RTN8"/>
<keyword evidence="5" id="KW-0479">Metal-binding</keyword>
<keyword evidence="6" id="KW-0862">Zinc</keyword>
<dbReference type="InterPro" id="IPR037523">
    <property type="entry name" value="VOC_core"/>
</dbReference>
<evidence type="ECO:0000256" key="9">
    <source>
        <dbReference type="ARBA" id="ARBA00030892"/>
    </source>
</evidence>
<dbReference type="InterPro" id="IPR029068">
    <property type="entry name" value="Glyas_Bleomycin-R_OHBP_Dase"/>
</dbReference>
<evidence type="ECO:0000256" key="7">
    <source>
        <dbReference type="ARBA" id="ARBA00023239"/>
    </source>
</evidence>
<keyword evidence="7 13" id="KW-0456">Lyase</keyword>
<dbReference type="GO" id="GO:0046872">
    <property type="term" value="F:metal ion binding"/>
    <property type="evidence" value="ECO:0007669"/>
    <property type="project" value="UniProtKB-KW"/>
</dbReference>
<dbReference type="InterPro" id="IPR004361">
    <property type="entry name" value="Glyoxalase_1"/>
</dbReference>
<dbReference type="AlphaFoldDB" id="A0A0H2RTN8"/>
<feature type="domain" description="VOC" evidence="12">
    <location>
        <begin position="163"/>
        <end position="309"/>
    </location>
</feature>
<dbReference type="Pfam" id="PF00903">
    <property type="entry name" value="Glyoxalase"/>
    <property type="match status" value="2"/>
</dbReference>
<dbReference type="EMBL" id="KQ085930">
    <property type="protein sequence ID" value="KLO15380.1"/>
    <property type="molecule type" value="Genomic_DNA"/>
</dbReference>
<evidence type="ECO:0000259" key="12">
    <source>
        <dbReference type="PROSITE" id="PS51819"/>
    </source>
</evidence>
<dbReference type="EC" id="4.4.1.5" evidence="4"/>
<dbReference type="STRING" id="27342.A0A0H2RTN8"/>
<keyword evidence="14" id="KW-1185">Reference proteome</keyword>
<organism evidence="13 14">
    <name type="scientific">Schizopora paradoxa</name>
    <dbReference type="NCBI Taxonomy" id="27342"/>
    <lineage>
        <taxon>Eukaryota</taxon>
        <taxon>Fungi</taxon>
        <taxon>Dikarya</taxon>
        <taxon>Basidiomycota</taxon>
        <taxon>Agaricomycotina</taxon>
        <taxon>Agaricomycetes</taxon>
        <taxon>Hymenochaetales</taxon>
        <taxon>Schizoporaceae</taxon>
        <taxon>Schizopora</taxon>
    </lineage>
</organism>
<evidence type="ECO:0000256" key="5">
    <source>
        <dbReference type="ARBA" id="ARBA00022723"/>
    </source>
</evidence>
<reference evidence="13 14" key="1">
    <citation type="submission" date="2015-04" db="EMBL/GenBank/DDBJ databases">
        <title>Complete genome sequence of Schizopora paradoxa KUC8140, a cosmopolitan wood degrader in East Asia.</title>
        <authorList>
            <consortium name="DOE Joint Genome Institute"/>
            <person name="Min B."/>
            <person name="Park H."/>
            <person name="Jang Y."/>
            <person name="Kim J.-J."/>
            <person name="Kim K.H."/>
            <person name="Pangilinan J."/>
            <person name="Lipzen A."/>
            <person name="Riley R."/>
            <person name="Grigoriev I.V."/>
            <person name="Spatafora J.W."/>
            <person name="Choi I.-G."/>
        </authorList>
    </citation>
    <scope>NUCLEOTIDE SEQUENCE [LARGE SCALE GENOMIC DNA]</scope>
    <source>
        <strain evidence="13 14">KUC8140</strain>
    </source>
</reference>
<evidence type="ECO:0000313" key="13">
    <source>
        <dbReference type="EMBL" id="KLO15380.1"/>
    </source>
</evidence>
<dbReference type="SUPFAM" id="SSF54593">
    <property type="entry name" value="Glyoxalase/Bleomycin resistance protein/Dihydroxybiphenyl dioxygenase"/>
    <property type="match status" value="2"/>
</dbReference>
<dbReference type="UniPathway" id="UPA00619">
    <property type="reaction ID" value="UER00675"/>
</dbReference>
<dbReference type="Proteomes" id="UP000053477">
    <property type="component" value="Unassembled WGS sequence"/>
</dbReference>
<evidence type="ECO:0000256" key="6">
    <source>
        <dbReference type="ARBA" id="ARBA00022833"/>
    </source>
</evidence>
<dbReference type="InterPro" id="IPR004360">
    <property type="entry name" value="Glyas_Fos-R_dOase_dom"/>
</dbReference>
<comment type="pathway">
    <text evidence="2">Secondary metabolite metabolism; methylglyoxal degradation; (R)-lactate from methylglyoxal: step 1/2.</text>
</comment>
<protein>
    <recommendedName>
        <fullName evidence="4">lactoylglutathione lyase</fullName>
        <ecNumber evidence="4">4.4.1.5</ecNumber>
    </recommendedName>
    <alternativeName>
        <fullName evidence="9">Aldoketomutase</fullName>
    </alternativeName>
    <alternativeName>
        <fullName evidence="8">Ketone-aldehyde mutase</fullName>
    </alternativeName>
    <alternativeName>
        <fullName evidence="10">Methylglyoxalase</fullName>
    </alternativeName>
    <alternativeName>
        <fullName evidence="11">S-D-lactoylglutathione methylglyoxal lyase</fullName>
    </alternativeName>
</protein>
<comment type="similarity">
    <text evidence="3">Belongs to the glyoxalase I family.</text>
</comment>
<proteinExistence type="inferred from homology"/>
<comment type="cofactor">
    <cofactor evidence="1">
        <name>Zn(2+)</name>
        <dbReference type="ChEBI" id="CHEBI:29105"/>
    </cofactor>
</comment>
<dbReference type="PROSITE" id="PS51819">
    <property type="entry name" value="VOC"/>
    <property type="match status" value="2"/>
</dbReference>
<dbReference type="GO" id="GO:0004462">
    <property type="term" value="F:lactoylglutathione lyase activity"/>
    <property type="evidence" value="ECO:0007669"/>
    <property type="project" value="UniProtKB-EC"/>
</dbReference>
<sequence length="313" mass="35603">MYRIKDPGKSLHFYREVHFVERDGNGFSLYFLAYDHSNGQESAEHKKFYRARREGVLELTHNHGTESQEGEIYHAGNGGGNPRGGFGHIAIVVDDVQAACDRFDEYKVPFQKRLNTEGNVNRVAFIKDPDGYWVEIFEDPRSTTVQSVSNGNPIGLTDVSKYKYNHTMYRVKDAEKTLAFYQDILGMELVDKMGGNDYTNYFLAYGKSEDTSAEEKKTGIFQREGVLQLTHKHGTEQDAEFKYHVGNNVDEGIRGGFGHIAIVVDDVQKACDRFDELGVTFQKRLTDGRMKNIAFILDPDGYWVEIVPNALRT</sequence>
<gene>
    <name evidence="13" type="ORF">SCHPADRAFT_849568</name>
</gene>
<dbReference type="PROSITE" id="PS00934">
    <property type="entry name" value="GLYOXALASE_I_1"/>
    <property type="match status" value="1"/>
</dbReference>
<evidence type="ECO:0000256" key="10">
    <source>
        <dbReference type="ARBA" id="ARBA00032460"/>
    </source>
</evidence>
<dbReference type="FunCoup" id="A0A0H2RTN8">
    <property type="interactions" value="33"/>
</dbReference>
<dbReference type="PANTHER" id="PTHR10374:SF30">
    <property type="entry name" value="LACTOYLGLUTATHIONE LYASE"/>
    <property type="match status" value="1"/>
</dbReference>
<name>A0A0H2RTN8_9AGAM</name>
<dbReference type="CDD" id="cd07233">
    <property type="entry name" value="GlxI_Zn"/>
    <property type="match status" value="2"/>
</dbReference>
<evidence type="ECO:0000313" key="14">
    <source>
        <dbReference type="Proteomes" id="UP000053477"/>
    </source>
</evidence>
<evidence type="ECO:0000256" key="4">
    <source>
        <dbReference type="ARBA" id="ARBA00012081"/>
    </source>
</evidence>
<dbReference type="Gene3D" id="3.10.180.10">
    <property type="entry name" value="2,3-Dihydroxybiphenyl 1,2-Dioxygenase, domain 1"/>
    <property type="match status" value="2"/>
</dbReference>
<accession>A0A0H2RTN8</accession>
<evidence type="ECO:0000256" key="3">
    <source>
        <dbReference type="ARBA" id="ARBA00010363"/>
    </source>
</evidence>